<feature type="transmembrane region" description="Helical" evidence="15">
    <location>
        <begin position="919"/>
        <end position="939"/>
    </location>
</feature>
<dbReference type="GO" id="GO:0016055">
    <property type="term" value="P:Wnt signaling pathway"/>
    <property type="evidence" value="ECO:0007669"/>
    <property type="project" value="UniProtKB-ARBA"/>
</dbReference>
<evidence type="ECO:0000313" key="20">
    <source>
        <dbReference type="EMBL" id="KAA0723819.1"/>
    </source>
</evidence>
<comment type="caution">
    <text evidence="20">The sequence shown here is derived from an EMBL/GenBank/DDBJ whole genome shotgun (WGS) entry which is preliminary data.</text>
</comment>
<dbReference type="Pfam" id="PF01825">
    <property type="entry name" value="GPS"/>
    <property type="match status" value="1"/>
</dbReference>
<evidence type="ECO:0000256" key="5">
    <source>
        <dbReference type="ARBA" id="ARBA00022729"/>
    </source>
</evidence>
<dbReference type="InterPro" id="IPR046338">
    <property type="entry name" value="GAIN_dom_sf"/>
</dbReference>
<keyword evidence="4 15" id="KW-0812">Transmembrane</keyword>
<comment type="similarity">
    <text evidence="2">Belongs to the G-protein coupled receptor 2 family. Adhesion G-protein coupled receptor (ADGR) subfamily.</text>
</comment>
<dbReference type="InterPro" id="IPR000203">
    <property type="entry name" value="GPS"/>
</dbReference>
<protein>
    <submittedName>
        <fullName evidence="20">Adhesion G protein-coupled receptor A3 G-protein coupled receptor 125</fullName>
    </submittedName>
</protein>
<dbReference type="PANTHER" id="PTHR45930">
    <property type="entry name" value="G-PROTEIN COUPLED RECEPTOR 124-LIKE PROTEIN"/>
    <property type="match status" value="1"/>
</dbReference>
<dbReference type="InterPro" id="IPR000483">
    <property type="entry name" value="Cys-rich_flank_reg_C"/>
</dbReference>
<feature type="compositionally biased region" description="Low complexity" evidence="14">
    <location>
        <begin position="1260"/>
        <end position="1273"/>
    </location>
</feature>
<dbReference type="PANTHER" id="PTHR45930:SF2">
    <property type="entry name" value="ADHESION G PROTEIN-COUPLED RECEPTOR A3"/>
    <property type="match status" value="1"/>
</dbReference>
<dbReference type="InterPro" id="IPR003591">
    <property type="entry name" value="Leu-rich_rpt_typical-subtyp"/>
</dbReference>
<keyword evidence="3" id="KW-0433">Leucine-rich repeat</keyword>
<keyword evidence="7 15" id="KW-1133">Transmembrane helix</keyword>
<keyword evidence="6" id="KW-0677">Repeat</keyword>
<evidence type="ECO:0000256" key="1">
    <source>
        <dbReference type="ARBA" id="ARBA00004651"/>
    </source>
</evidence>
<keyword evidence="5 16" id="KW-0732">Signal</keyword>
<gene>
    <name evidence="20" type="ORF">E1301_Tti014146</name>
</gene>
<feature type="transmembrane region" description="Helical" evidence="15">
    <location>
        <begin position="882"/>
        <end position="899"/>
    </location>
</feature>
<dbReference type="InterPro" id="IPR051963">
    <property type="entry name" value="Adhesion_GPCR_A"/>
</dbReference>
<feature type="domain" description="G-protein coupled receptors family 2 profile 2" evidence="19">
    <location>
        <begin position="779"/>
        <end position="1054"/>
    </location>
</feature>
<dbReference type="SMART" id="SM00369">
    <property type="entry name" value="LRR_TYP"/>
    <property type="match status" value="4"/>
</dbReference>
<dbReference type="SUPFAM" id="SSF111418">
    <property type="entry name" value="Hormone receptor domain"/>
    <property type="match status" value="1"/>
</dbReference>
<sequence length="1379" mass="151667">MSVCAACVLFSAFVLLGGVNSLGASECKSYDERSKNAGKSSGATLDRKVVCSNMELHQVPSPESFPNRTVSLILSNNKIQELLNGSFIGLTTLERLDIKNNIITHIAPGAFYGLFALKRLDLSKNLIGCLHVDVFKGLSNLIKLNLSENKFSSLSHGIFDSLGSLKMLEFDSPYLLCDCNLQWLVVWIKEKGVVVKETHCSFPRSLQGQLIPNLRPETLNCVFFHELDAMFVSLLRFLSLVSRFCCLKLPFRRAPRAPLVPDDAVPTPDRLSGGQPAVPLRGLFRGRGHAGFVVSGWEDGGTRCHAGHLHREKHGAELLADSQPGFTGNWECRVRTSRGNNTRTVHIVVLESSAKYCLPDRVSNNKGDYRWPRTLAGITAYLPCKRQVTGTGIYSGTSAEERRAWRRCDRGGQWAEEDYSRCEYTKDVTRVLYIINQMPLNLTNAVQIAQQLLVYTAEAPNFTDKVDVIFVAEMIEKIGRFAEKYKECICNGYVGIKLYSVMAELGDVMVDISSNLMLADERVLWMAQKEARACSRIVECLQRIPVLRLSNGALAYSTNSHNIALEAHAIKASSFNGMTCTLFQKVTLDRAVMAHYAPRDPDINPDRQLSFKCNVTTNLSALALKNTILEASLQLPPSLFSSLGHSGQAEEAVYKLHLLAFRNGKLFPPIGNSTLLIDGTKRRSVVTPVILTEIEGFSLRNLLSPVNTTMRRFLHGSDAVPACWNFSLLGGQGGWQSDGCRITHQDDNFTTMSCDSLNNYALLMDLNRTGYDAYSFNPLHPVIYATAVVLVVCLLSVIVSYIYHHKSVRISKKCWHMLVNLCLHILLTCVVFVGGINQTYNASVCQAVGIVLHYSTLATALWSGVTARNIYKQVTRKAKRGGIPIIVCGITAAANIKNYGSQANAPYCWMAWEPSLGAFYGPAAFIVFVDCMYFLSILIQLRRHPERRFELKEQSEEQQRLSVTEAIEVTPGHLESSSVAVTQQMLMSALVNELTFAAQLLGVAGALLLYAVLWVFGALAVSQEYPADLVFACLFGAAALGLGAFLVAHHCVNRQDMRQHWSRACCLGRRNYDVEVDSLLVPIPRSSGSTSSARGNGEAARCAASSAESSCTNKSVPSVRNSTQGCKLTNLQVEAAQCKADPATANGAPLLDNSLTEPSVDNEIKMHIAPLEVQYRPSSVNNNLPGTGNLNGNPGRLHKNRSRGHRSSRLTVLREYSFDVPTSVEGSVQSAPHKRQHHHDSVQARNTRRAAYLAYRERQQSQIQQDSSDASTSLPRRSRHLDKGGSKGGHVRLENGLSKSFGHGLSDSMKWSGTGSGTDVTGQTKDCPIQPLPIELEVQPKSYGLNLACQNGAAKDSERLNAETPANVKTGLWKHETTV</sequence>
<evidence type="ECO:0000256" key="2">
    <source>
        <dbReference type="ARBA" id="ARBA00007343"/>
    </source>
</evidence>
<evidence type="ECO:0000313" key="21">
    <source>
        <dbReference type="Proteomes" id="UP000324632"/>
    </source>
</evidence>
<evidence type="ECO:0000256" key="15">
    <source>
        <dbReference type="SAM" id="Phobius"/>
    </source>
</evidence>
<dbReference type="Proteomes" id="UP000324632">
    <property type="component" value="Chromosome 3"/>
</dbReference>
<evidence type="ECO:0000256" key="10">
    <source>
        <dbReference type="ARBA" id="ARBA00023157"/>
    </source>
</evidence>
<dbReference type="SUPFAM" id="SSF52058">
    <property type="entry name" value="L domain-like"/>
    <property type="match status" value="1"/>
</dbReference>
<evidence type="ECO:0000256" key="4">
    <source>
        <dbReference type="ARBA" id="ARBA00022692"/>
    </source>
</evidence>
<dbReference type="Gene3D" id="1.20.1070.10">
    <property type="entry name" value="Rhodopsin 7-helix transmembrane proteins"/>
    <property type="match status" value="1"/>
</dbReference>
<feature type="region of interest" description="Disordered" evidence="14">
    <location>
        <begin position="1224"/>
        <end position="1304"/>
    </location>
</feature>
<evidence type="ECO:0000256" key="7">
    <source>
        <dbReference type="ARBA" id="ARBA00022989"/>
    </source>
</evidence>
<name>A0A5A9PRZ6_9TELE</name>
<evidence type="ECO:0000259" key="17">
    <source>
        <dbReference type="PROSITE" id="PS50221"/>
    </source>
</evidence>
<dbReference type="SMART" id="SM00082">
    <property type="entry name" value="LRRCT"/>
    <property type="match status" value="1"/>
</dbReference>
<keyword evidence="12" id="KW-0807">Transducer</keyword>
<comment type="subcellular location">
    <subcellularLocation>
        <location evidence="1">Cell membrane</location>
        <topology evidence="1">Multi-pass membrane protein</topology>
    </subcellularLocation>
</comment>
<evidence type="ECO:0000256" key="13">
    <source>
        <dbReference type="ARBA" id="ARBA00023319"/>
    </source>
</evidence>
<dbReference type="Pfam" id="PF13855">
    <property type="entry name" value="LRR_8"/>
    <property type="match status" value="1"/>
</dbReference>
<evidence type="ECO:0000256" key="12">
    <source>
        <dbReference type="ARBA" id="ARBA00023224"/>
    </source>
</evidence>
<dbReference type="GO" id="GO:0009897">
    <property type="term" value="C:external side of plasma membrane"/>
    <property type="evidence" value="ECO:0007669"/>
    <property type="project" value="TreeGrafter"/>
</dbReference>
<feature type="transmembrane region" description="Helical" evidence="15">
    <location>
        <begin position="840"/>
        <end position="862"/>
    </location>
</feature>
<dbReference type="FunFam" id="3.80.10.10:FF:000287">
    <property type="entry name" value="adhesion G protein-coupled receptor A3"/>
    <property type="match status" value="1"/>
</dbReference>
<evidence type="ECO:0000256" key="8">
    <source>
        <dbReference type="ARBA" id="ARBA00023040"/>
    </source>
</evidence>
<evidence type="ECO:0000259" key="19">
    <source>
        <dbReference type="PROSITE" id="PS50261"/>
    </source>
</evidence>
<dbReference type="InterPro" id="IPR032675">
    <property type="entry name" value="LRR_dom_sf"/>
</dbReference>
<feature type="signal peptide" evidence="16">
    <location>
        <begin position="1"/>
        <end position="21"/>
    </location>
</feature>
<evidence type="ECO:0000259" key="18">
    <source>
        <dbReference type="PROSITE" id="PS50227"/>
    </source>
</evidence>
<dbReference type="InterPro" id="IPR001879">
    <property type="entry name" value="GPCR_2_extracellular_dom"/>
</dbReference>
<dbReference type="Gene3D" id="4.10.1240.10">
    <property type="entry name" value="GPCR, family 2, extracellular hormone receptor domain"/>
    <property type="match status" value="1"/>
</dbReference>
<evidence type="ECO:0000256" key="6">
    <source>
        <dbReference type="ARBA" id="ARBA00022737"/>
    </source>
</evidence>
<evidence type="ECO:0000256" key="3">
    <source>
        <dbReference type="ARBA" id="ARBA00022614"/>
    </source>
</evidence>
<evidence type="ECO:0000256" key="9">
    <source>
        <dbReference type="ARBA" id="ARBA00023136"/>
    </source>
</evidence>
<feature type="transmembrane region" description="Helical" evidence="15">
    <location>
        <begin position="815"/>
        <end position="834"/>
    </location>
</feature>
<feature type="domain" description="G-protein coupled receptors family 2 profile 1" evidence="18">
    <location>
        <begin position="331"/>
        <end position="426"/>
    </location>
</feature>
<evidence type="ECO:0000256" key="14">
    <source>
        <dbReference type="SAM" id="MobiDB-lite"/>
    </source>
</evidence>
<feature type="compositionally biased region" description="Basic residues" evidence="14">
    <location>
        <begin position="1196"/>
        <end position="1208"/>
    </location>
</feature>
<dbReference type="GO" id="GO:0004930">
    <property type="term" value="F:G protein-coupled receptor activity"/>
    <property type="evidence" value="ECO:0007669"/>
    <property type="project" value="UniProtKB-KW"/>
</dbReference>
<feature type="transmembrane region" description="Helical" evidence="15">
    <location>
        <begin position="994"/>
        <end position="1017"/>
    </location>
</feature>
<feature type="compositionally biased region" description="Low complexity" evidence="14">
    <location>
        <begin position="1181"/>
        <end position="1195"/>
    </location>
</feature>
<dbReference type="PROSITE" id="PS50261">
    <property type="entry name" value="G_PROTEIN_RECEP_F2_4"/>
    <property type="match status" value="1"/>
</dbReference>
<keyword evidence="11 20" id="KW-0675">Receptor</keyword>
<organism evidence="20 21">
    <name type="scientific">Triplophysa tibetana</name>
    <dbReference type="NCBI Taxonomy" id="1572043"/>
    <lineage>
        <taxon>Eukaryota</taxon>
        <taxon>Metazoa</taxon>
        <taxon>Chordata</taxon>
        <taxon>Craniata</taxon>
        <taxon>Vertebrata</taxon>
        <taxon>Euteleostomi</taxon>
        <taxon>Actinopterygii</taxon>
        <taxon>Neopterygii</taxon>
        <taxon>Teleostei</taxon>
        <taxon>Ostariophysi</taxon>
        <taxon>Cypriniformes</taxon>
        <taxon>Nemacheilidae</taxon>
        <taxon>Triplophysa</taxon>
    </lineage>
</organism>
<dbReference type="InterPro" id="IPR017981">
    <property type="entry name" value="GPCR_2-like_7TM"/>
</dbReference>
<dbReference type="EMBL" id="SOYY01000003">
    <property type="protein sequence ID" value="KAA0723819.1"/>
    <property type="molecule type" value="Genomic_DNA"/>
</dbReference>
<feature type="domain" description="GAIN-B" evidence="17">
    <location>
        <begin position="605"/>
        <end position="770"/>
    </location>
</feature>
<feature type="transmembrane region" description="Helical" evidence="15">
    <location>
        <begin position="1029"/>
        <end position="1048"/>
    </location>
</feature>
<accession>A0A5A9PRZ6</accession>
<evidence type="ECO:0000256" key="11">
    <source>
        <dbReference type="ARBA" id="ARBA00023170"/>
    </source>
</evidence>
<feature type="chain" id="PRO_5022947551" evidence="16">
    <location>
        <begin position="22"/>
        <end position="1379"/>
    </location>
</feature>
<dbReference type="Gene3D" id="2.60.220.50">
    <property type="match status" value="1"/>
</dbReference>
<keyword evidence="10" id="KW-1015">Disulfide bond</keyword>
<dbReference type="InterPro" id="IPR000832">
    <property type="entry name" value="GPCR_2_secretin-like"/>
</dbReference>
<keyword evidence="8" id="KW-0297">G-protein coupled receptor</keyword>
<proteinExistence type="inferred from homology"/>
<dbReference type="PROSITE" id="PS50221">
    <property type="entry name" value="GAIN_B"/>
    <property type="match status" value="1"/>
</dbReference>
<keyword evidence="9 15" id="KW-0472">Membrane</keyword>
<dbReference type="Pfam" id="PF26588">
    <property type="entry name" value="GAIN_ADGRA3"/>
    <property type="match status" value="1"/>
</dbReference>
<dbReference type="InterPro" id="IPR036445">
    <property type="entry name" value="GPCR_2_extracell_dom_sf"/>
</dbReference>
<dbReference type="InterPro" id="IPR001611">
    <property type="entry name" value="Leu-rich_rpt"/>
</dbReference>
<keyword evidence="13" id="KW-0393">Immunoglobulin domain</keyword>
<feature type="region of interest" description="Disordered" evidence="14">
    <location>
        <begin position="1180"/>
        <end position="1210"/>
    </location>
</feature>
<dbReference type="PROSITE" id="PS50227">
    <property type="entry name" value="G_PROTEIN_RECEP_F2_3"/>
    <property type="match status" value="1"/>
</dbReference>
<dbReference type="Pfam" id="PF00002">
    <property type="entry name" value="7tm_2"/>
    <property type="match status" value="1"/>
</dbReference>
<evidence type="ECO:0000256" key="16">
    <source>
        <dbReference type="SAM" id="SignalP"/>
    </source>
</evidence>
<reference evidence="20 21" key="1">
    <citation type="journal article" date="2019" name="Mol. Ecol. Resour.">
        <title>Chromosome-level genome assembly of Triplophysa tibetana, a fish adapted to the harsh high-altitude environment of the Tibetan Plateau.</title>
        <authorList>
            <person name="Yang X."/>
            <person name="Liu H."/>
            <person name="Ma Z."/>
            <person name="Zou Y."/>
            <person name="Zou M."/>
            <person name="Mao Y."/>
            <person name="Li X."/>
            <person name="Wang H."/>
            <person name="Chen T."/>
            <person name="Wang W."/>
            <person name="Yang R."/>
        </authorList>
    </citation>
    <scope>NUCLEOTIDE SEQUENCE [LARGE SCALE GENOMIC DNA]</scope>
    <source>
        <strain evidence="20">TTIB1903HZAU</strain>
        <tissue evidence="20">Muscle</tissue>
    </source>
</reference>
<dbReference type="InterPro" id="IPR058808">
    <property type="entry name" value="GAIN_ADGRA2/3"/>
</dbReference>
<feature type="transmembrane region" description="Helical" evidence="15">
    <location>
        <begin position="782"/>
        <end position="803"/>
    </location>
</feature>
<dbReference type="Gene3D" id="3.80.10.10">
    <property type="entry name" value="Ribonuclease Inhibitor"/>
    <property type="match status" value="1"/>
</dbReference>
<dbReference type="InterPro" id="IPR057244">
    <property type="entry name" value="GAIN_B"/>
</dbReference>
<keyword evidence="21" id="KW-1185">Reference proteome</keyword>